<protein>
    <submittedName>
        <fullName evidence="1">Uncharacterized protein</fullName>
    </submittedName>
</protein>
<dbReference type="EMBL" id="JARKNE010000011">
    <property type="protein sequence ID" value="KAK5785593.1"/>
    <property type="molecule type" value="Genomic_DNA"/>
</dbReference>
<evidence type="ECO:0000313" key="2">
    <source>
        <dbReference type="Proteomes" id="UP001358586"/>
    </source>
</evidence>
<accession>A0ABR0N5K6</accession>
<dbReference type="Proteomes" id="UP001358586">
    <property type="component" value="Chromosome 11"/>
</dbReference>
<name>A0ABR0N5K6_GOSAR</name>
<sequence length="167" mass="18646">MRKANCRTCFEEEEGSVIFCGSNHKNSLPSPAVPPRAPRRDFPNTLGPTFNCGLVCQLSVPEFSDVLGLFTEEFKEENELHALTRHIHFFPSKCWHTLAAGAASYNLSRSKASVLPSSLRYLHAILAHTITGRQENTSVVNIHNAYFLWCMSHGHIIDLAYFSALAI</sequence>
<comment type="caution">
    <text evidence="1">The sequence shown here is derived from an EMBL/GenBank/DDBJ whole genome shotgun (WGS) entry which is preliminary data.</text>
</comment>
<evidence type="ECO:0000313" key="1">
    <source>
        <dbReference type="EMBL" id="KAK5785593.1"/>
    </source>
</evidence>
<keyword evidence="2" id="KW-1185">Reference proteome</keyword>
<reference evidence="1 2" key="1">
    <citation type="submission" date="2023-03" db="EMBL/GenBank/DDBJ databases">
        <title>WGS of Gossypium arboreum.</title>
        <authorList>
            <person name="Yu D."/>
        </authorList>
    </citation>
    <scope>NUCLEOTIDE SEQUENCE [LARGE SCALE GENOMIC DNA]</scope>
    <source>
        <tissue evidence="1">Leaf</tissue>
    </source>
</reference>
<proteinExistence type="predicted"/>
<organism evidence="1 2">
    <name type="scientific">Gossypium arboreum</name>
    <name type="common">Tree cotton</name>
    <name type="synonym">Gossypium nanking</name>
    <dbReference type="NCBI Taxonomy" id="29729"/>
    <lineage>
        <taxon>Eukaryota</taxon>
        <taxon>Viridiplantae</taxon>
        <taxon>Streptophyta</taxon>
        <taxon>Embryophyta</taxon>
        <taxon>Tracheophyta</taxon>
        <taxon>Spermatophyta</taxon>
        <taxon>Magnoliopsida</taxon>
        <taxon>eudicotyledons</taxon>
        <taxon>Gunneridae</taxon>
        <taxon>Pentapetalae</taxon>
        <taxon>rosids</taxon>
        <taxon>malvids</taxon>
        <taxon>Malvales</taxon>
        <taxon>Malvaceae</taxon>
        <taxon>Malvoideae</taxon>
        <taxon>Gossypium</taxon>
    </lineage>
</organism>
<gene>
    <name evidence="1" type="ORF">PVK06_040194</name>
</gene>